<dbReference type="Proteomes" id="UP000014242">
    <property type="component" value="Unassembled WGS sequence"/>
</dbReference>
<evidence type="ECO:0000256" key="6">
    <source>
        <dbReference type="SAM" id="Phobius"/>
    </source>
</evidence>
<feature type="transmembrane region" description="Helical" evidence="6">
    <location>
        <begin position="203"/>
        <end position="224"/>
    </location>
</feature>
<sequence>MAKEILIYTMMDEYLMGTVEKIIDKIIVNVSSSLSTPLSLSCLIYLTFISYNVIYDRFSTTLWEFIITCVKLVTIITLTTHAPKCNAWSKDIFFTDLPNAIANVTQGVAADKNVWDNIIRNAAVHAFDEANKYIDLTEVNLFLVNWIVAFLCLAIVNCFCIIGFIVSISAKICLFLVLSGAPLFISLYMFLTTRRFAEAWLGQAVNFVILQVLVVLFGNLSVNLATQIFTNNIENIIVFALKCLVISMCGIYFFKNLATITSAVVSSGANLIGAGHLVHHSTKAAGSVTIYSQILILVSRQNLFVLSLAFSFLSITQYYNLISFTFDQKLILKLLSVLLM</sequence>
<feature type="transmembrane region" description="Helical" evidence="6">
    <location>
        <begin position="62"/>
        <end position="82"/>
    </location>
</feature>
<proteinExistence type="inferred from homology"/>
<accession>N6VBC8</accession>
<evidence type="ECO:0000256" key="2">
    <source>
        <dbReference type="ARBA" id="ARBA00007802"/>
    </source>
</evidence>
<dbReference type="PATRIC" id="fig|1094496.3.peg.1200"/>
<comment type="similarity">
    <text evidence="2">Belongs to the TrbL/VirB6 family.</text>
</comment>
<evidence type="ECO:0000256" key="5">
    <source>
        <dbReference type="ARBA" id="ARBA00023136"/>
    </source>
</evidence>
<comment type="caution">
    <text evidence="7">The sequence shown here is derived from an EMBL/GenBank/DDBJ whole genome shotgun (WGS) entry which is preliminary data.</text>
</comment>
<dbReference type="eggNOG" id="COG3704">
    <property type="taxonomic scope" value="Bacteria"/>
</dbReference>
<evidence type="ECO:0000313" key="8">
    <source>
        <dbReference type="Proteomes" id="UP000014242"/>
    </source>
</evidence>
<evidence type="ECO:0000313" key="7">
    <source>
        <dbReference type="EMBL" id="ENN90561.1"/>
    </source>
</evidence>
<dbReference type="EMBL" id="AGWC01000009">
    <property type="protein sequence ID" value="ENN90561.1"/>
    <property type="molecule type" value="Genomic_DNA"/>
</dbReference>
<reference evidence="7 8" key="1">
    <citation type="journal article" date="2013" name="PLoS Genet.">
        <title>A gene transfer agent and a dynamic repertoire of secretion systems hold the keys to the explosive radiation of the emerging pathogen Bartonella.</title>
        <authorList>
            <person name="Guy L."/>
            <person name="Nystedt B."/>
            <person name="Toft C."/>
            <person name="Zaremba-Niedzwiedzka K."/>
            <person name="Berglund E.C."/>
            <person name="Granberg F."/>
            <person name="Naslund K."/>
            <person name="Eriksson A.S."/>
            <person name="Andersson S.G."/>
        </authorList>
    </citation>
    <scope>NUCLEOTIDE SEQUENCE [LARGE SCALE GENOMIC DNA]</scope>
    <source>
        <strain evidence="8">m07a</strain>
    </source>
</reference>
<feature type="transmembrane region" description="Helical" evidence="6">
    <location>
        <begin position="143"/>
        <end position="165"/>
    </location>
</feature>
<evidence type="ECO:0000256" key="1">
    <source>
        <dbReference type="ARBA" id="ARBA00004141"/>
    </source>
</evidence>
<dbReference type="RefSeq" id="WP_010704258.1">
    <property type="nucleotide sequence ID" value="NZ_KB915629.1"/>
</dbReference>
<dbReference type="Pfam" id="PF04610">
    <property type="entry name" value="TrbL"/>
    <property type="match status" value="1"/>
</dbReference>
<keyword evidence="4 6" id="KW-1133">Transmembrane helix</keyword>
<name>N6VBC8_9HYPH</name>
<comment type="subcellular location">
    <subcellularLocation>
        <location evidence="1">Membrane</location>
        <topology evidence="1">Multi-pass membrane protein</topology>
    </subcellularLocation>
</comment>
<dbReference type="HOGENOM" id="CLU_065797_1_0_5"/>
<evidence type="ECO:0000256" key="4">
    <source>
        <dbReference type="ARBA" id="ARBA00022989"/>
    </source>
</evidence>
<protein>
    <submittedName>
        <fullName evidence="7">Type IV secretion protein VblB6</fullName>
    </submittedName>
</protein>
<keyword evidence="3 6" id="KW-0812">Transmembrane</keyword>
<keyword evidence="5 6" id="KW-0472">Membrane</keyword>
<feature type="transmembrane region" description="Helical" evidence="6">
    <location>
        <begin position="236"/>
        <end position="254"/>
    </location>
</feature>
<dbReference type="GO" id="GO:0016020">
    <property type="term" value="C:membrane"/>
    <property type="evidence" value="ECO:0007669"/>
    <property type="project" value="UniProtKB-SubCell"/>
</dbReference>
<evidence type="ECO:0000256" key="3">
    <source>
        <dbReference type="ARBA" id="ARBA00022692"/>
    </source>
</evidence>
<keyword evidence="8" id="KW-1185">Reference proteome</keyword>
<dbReference type="GO" id="GO:0030255">
    <property type="term" value="P:protein secretion by the type IV secretion system"/>
    <property type="evidence" value="ECO:0007669"/>
    <property type="project" value="InterPro"/>
</dbReference>
<dbReference type="AlphaFoldDB" id="N6VBC8"/>
<gene>
    <name evidence="7" type="primary">vblB6</name>
    <name evidence="7" type="ORF">m07a_11690</name>
</gene>
<dbReference type="InterPro" id="IPR007688">
    <property type="entry name" value="Conjugal_tfr_TrbL/VirB6"/>
</dbReference>
<feature type="transmembrane region" description="Helical" evidence="6">
    <location>
        <begin position="172"/>
        <end position="191"/>
    </location>
</feature>
<organism evidence="7 8">
    <name type="scientific">Bartonella schoenbuchensis m07a</name>
    <dbReference type="NCBI Taxonomy" id="1094496"/>
    <lineage>
        <taxon>Bacteria</taxon>
        <taxon>Pseudomonadati</taxon>
        <taxon>Pseudomonadota</taxon>
        <taxon>Alphaproteobacteria</taxon>
        <taxon>Hyphomicrobiales</taxon>
        <taxon>Bartonellaceae</taxon>
        <taxon>Bartonella</taxon>
    </lineage>
</organism>